<evidence type="ECO:0000313" key="2">
    <source>
        <dbReference type="EMBL" id="MCX2938449.1"/>
    </source>
</evidence>
<keyword evidence="3" id="KW-1185">Reference proteome</keyword>
<dbReference type="Pfam" id="PF20434">
    <property type="entry name" value="BD-FAE"/>
    <property type="match status" value="1"/>
</dbReference>
<comment type="caution">
    <text evidence="2">The sequence shown here is derived from an EMBL/GenBank/DDBJ whole genome shotgun (WGS) entry which is preliminary data.</text>
</comment>
<dbReference type="InterPro" id="IPR029058">
    <property type="entry name" value="AB_hydrolase_fold"/>
</dbReference>
<name>A0ABT3SG01_9MYCO</name>
<accession>A0ABT3SG01</accession>
<proteinExistence type="predicted"/>
<evidence type="ECO:0000313" key="3">
    <source>
        <dbReference type="Proteomes" id="UP001300745"/>
    </source>
</evidence>
<keyword evidence="2" id="KW-0378">Hydrolase</keyword>
<dbReference type="EMBL" id="JAPJDO010000014">
    <property type="protein sequence ID" value="MCX2938449.1"/>
    <property type="molecule type" value="Genomic_DNA"/>
</dbReference>
<gene>
    <name evidence="2" type="ORF">ORI27_17230</name>
</gene>
<evidence type="ECO:0000259" key="1">
    <source>
        <dbReference type="Pfam" id="PF20434"/>
    </source>
</evidence>
<reference evidence="2 3" key="1">
    <citation type="submission" date="2022-11" db="EMBL/GenBank/DDBJ databases">
        <title>Mycobacterium sp. nov.</title>
        <authorList>
            <person name="Papic B."/>
            <person name="Spicic S."/>
            <person name="Duvnjak S."/>
        </authorList>
    </citation>
    <scope>NUCLEOTIDE SEQUENCE [LARGE SCALE GENOMIC DNA]</scope>
    <source>
        <strain evidence="2 3">CVI_P4</strain>
    </source>
</reference>
<dbReference type="Proteomes" id="UP001300745">
    <property type="component" value="Unassembled WGS sequence"/>
</dbReference>
<dbReference type="Gene3D" id="3.40.50.1820">
    <property type="entry name" value="alpha/beta hydrolase"/>
    <property type="match status" value="1"/>
</dbReference>
<organism evidence="2 3">
    <name type="scientific">Mycobacterium pinniadriaticum</name>
    <dbReference type="NCBI Taxonomy" id="2994102"/>
    <lineage>
        <taxon>Bacteria</taxon>
        <taxon>Bacillati</taxon>
        <taxon>Actinomycetota</taxon>
        <taxon>Actinomycetes</taxon>
        <taxon>Mycobacteriales</taxon>
        <taxon>Mycobacteriaceae</taxon>
        <taxon>Mycobacterium</taxon>
    </lineage>
</organism>
<sequence>MSIYGRYDWADRSTPERDRFVEFLEHVVVRKRQAHDPHVFRKASPIARVRPDAPPFLIVHGSCDTVIPVAQARDFNDRLRDVSQSTVGYLEVPGAQHGFDMTDGARTDSVMTAIGIFLDEIHERASAGVARTAKGR</sequence>
<dbReference type="InterPro" id="IPR049492">
    <property type="entry name" value="BD-FAE-like_dom"/>
</dbReference>
<feature type="domain" description="BD-FAE-like" evidence="1">
    <location>
        <begin position="5"/>
        <end position="79"/>
    </location>
</feature>
<dbReference type="SUPFAM" id="SSF53474">
    <property type="entry name" value="alpha/beta-Hydrolases"/>
    <property type="match status" value="1"/>
</dbReference>
<protein>
    <submittedName>
        <fullName evidence="2">Alpha/beta hydrolase</fullName>
    </submittedName>
</protein>
<dbReference type="GO" id="GO:0016787">
    <property type="term" value="F:hydrolase activity"/>
    <property type="evidence" value="ECO:0007669"/>
    <property type="project" value="UniProtKB-KW"/>
</dbReference>